<keyword evidence="1" id="KW-1015">Disulfide bond</keyword>
<dbReference type="OMA" id="SWPTKQS"/>
<dbReference type="PaxDb" id="3218-PP1S273_45V6.1"/>
<sequence>MALALQLSATSAGSHTLTTRCVGAVHSASKIGYGSVAVNDRTCGGVLRHQVDQLWHVKEAALVRAASVVRRSAESPSGSVEVAVGGITEVGNDTFYPFLKDAGEKVVVLDMYTQWCGPCKLMLPKVLKLSESYTDVLFAKLDCNQENKPLAKELGVKTVPTFKIFKNAEVVGEVRGAKYDELVKAIESARLLS</sequence>
<dbReference type="InterPro" id="IPR013766">
    <property type="entry name" value="Thioredoxin_domain"/>
</dbReference>
<proteinExistence type="inferred from homology"/>
<dbReference type="PANTHER" id="PTHR46115">
    <property type="entry name" value="THIOREDOXIN-LIKE PROTEIN 1"/>
    <property type="match status" value="1"/>
</dbReference>
<accession>A0A2K1KM40</accession>
<evidence type="ECO:0000313" key="4">
    <source>
        <dbReference type="EMBL" id="PNR54845.1"/>
    </source>
</evidence>
<dbReference type="Pfam" id="PF00085">
    <property type="entry name" value="Thioredoxin"/>
    <property type="match status" value="1"/>
</dbReference>
<evidence type="ECO:0000313" key="5">
    <source>
        <dbReference type="EnsemblPlants" id="PAC:32920830.CDS.1"/>
    </source>
</evidence>
<dbReference type="PROSITE" id="PS51352">
    <property type="entry name" value="THIOREDOXIN_2"/>
    <property type="match status" value="1"/>
</dbReference>
<dbReference type="OrthoDB" id="10263751at2759"/>
<dbReference type="EMBL" id="ABEU02000004">
    <property type="protein sequence ID" value="PNR54845.1"/>
    <property type="molecule type" value="Genomic_DNA"/>
</dbReference>
<reference evidence="4 6" key="2">
    <citation type="journal article" date="2018" name="Plant J.">
        <title>The Physcomitrella patens chromosome-scale assembly reveals moss genome structure and evolution.</title>
        <authorList>
            <person name="Lang D."/>
            <person name="Ullrich K.K."/>
            <person name="Murat F."/>
            <person name="Fuchs J."/>
            <person name="Jenkins J."/>
            <person name="Haas F.B."/>
            <person name="Piednoel M."/>
            <person name="Gundlach H."/>
            <person name="Van Bel M."/>
            <person name="Meyberg R."/>
            <person name="Vives C."/>
            <person name="Morata J."/>
            <person name="Symeonidi A."/>
            <person name="Hiss M."/>
            <person name="Muchero W."/>
            <person name="Kamisugi Y."/>
            <person name="Saleh O."/>
            <person name="Blanc G."/>
            <person name="Decker E.L."/>
            <person name="van Gessel N."/>
            <person name="Grimwood J."/>
            <person name="Hayes R.D."/>
            <person name="Graham S.W."/>
            <person name="Gunter L.E."/>
            <person name="McDaniel S.F."/>
            <person name="Hoernstein S.N.W."/>
            <person name="Larsson A."/>
            <person name="Li F.W."/>
            <person name="Perroud P.F."/>
            <person name="Phillips J."/>
            <person name="Ranjan P."/>
            <person name="Rokshar D.S."/>
            <person name="Rothfels C.J."/>
            <person name="Schneider L."/>
            <person name="Shu S."/>
            <person name="Stevenson D.W."/>
            <person name="Thummler F."/>
            <person name="Tillich M."/>
            <person name="Villarreal Aguilar J.C."/>
            <person name="Widiez T."/>
            <person name="Wong G.K."/>
            <person name="Wymore A."/>
            <person name="Zhang Y."/>
            <person name="Zimmer A.D."/>
            <person name="Quatrano R.S."/>
            <person name="Mayer K.F.X."/>
            <person name="Goodstein D."/>
            <person name="Casacuberta J.M."/>
            <person name="Vandepoele K."/>
            <person name="Reski R."/>
            <person name="Cuming A.C."/>
            <person name="Tuskan G.A."/>
            <person name="Maumus F."/>
            <person name="Salse J."/>
            <person name="Schmutz J."/>
            <person name="Rensing S.A."/>
        </authorList>
    </citation>
    <scope>NUCLEOTIDE SEQUENCE [LARGE SCALE GENOMIC DNA]</scope>
    <source>
        <strain evidence="5 6">cv. Gransden 2004</strain>
    </source>
</reference>
<dbReference type="Gramene" id="Pp3c4_3890V3.1">
    <property type="protein sequence ID" value="PAC:32920830.CDS.1"/>
    <property type="gene ID" value="Pp3c4_3890"/>
</dbReference>
<reference evidence="4 6" key="1">
    <citation type="journal article" date="2008" name="Science">
        <title>The Physcomitrella genome reveals evolutionary insights into the conquest of land by plants.</title>
        <authorList>
            <person name="Rensing S."/>
            <person name="Lang D."/>
            <person name="Zimmer A."/>
            <person name="Terry A."/>
            <person name="Salamov A."/>
            <person name="Shapiro H."/>
            <person name="Nishiyama T."/>
            <person name="Perroud P.-F."/>
            <person name="Lindquist E."/>
            <person name="Kamisugi Y."/>
            <person name="Tanahashi T."/>
            <person name="Sakakibara K."/>
            <person name="Fujita T."/>
            <person name="Oishi K."/>
            <person name="Shin-I T."/>
            <person name="Kuroki Y."/>
            <person name="Toyoda A."/>
            <person name="Suzuki Y."/>
            <person name="Hashimoto A."/>
            <person name="Yamaguchi K."/>
            <person name="Sugano A."/>
            <person name="Kohara Y."/>
            <person name="Fujiyama A."/>
            <person name="Anterola A."/>
            <person name="Aoki S."/>
            <person name="Ashton N."/>
            <person name="Barbazuk W.B."/>
            <person name="Barker E."/>
            <person name="Bennetzen J."/>
            <person name="Bezanilla M."/>
            <person name="Blankenship R."/>
            <person name="Cho S.H."/>
            <person name="Dutcher S."/>
            <person name="Estelle M."/>
            <person name="Fawcett J.A."/>
            <person name="Gundlach H."/>
            <person name="Hanada K."/>
            <person name="Heyl A."/>
            <person name="Hicks K.A."/>
            <person name="Hugh J."/>
            <person name="Lohr M."/>
            <person name="Mayer K."/>
            <person name="Melkozernov A."/>
            <person name="Murata T."/>
            <person name="Nelson D."/>
            <person name="Pils B."/>
            <person name="Prigge M."/>
            <person name="Reiss B."/>
            <person name="Renner T."/>
            <person name="Rombauts S."/>
            <person name="Rushton P."/>
            <person name="Sanderfoot A."/>
            <person name="Schween G."/>
            <person name="Shiu S.-H."/>
            <person name="Stueber K."/>
            <person name="Theodoulou F.L."/>
            <person name="Tu H."/>
            <person name="Van de Peer Y."/>
            <person name="Verrier P.J."/>
            <person name="Waters E."/>
            <person name="Wood A."/>
            <person name="Yang L."/>
            <person name="Cove D."/>
            <person name="Cuming A."/>
            <person name="Hasebe M."/>
            <person name="Lucas S."/>
            <person name="Mishler D.B."/>
            <person name="Reski R."/>
            <person name="Grigoriev I."/>
            <person name="Quatrano R.S."/>
            <person name="Boore J.L."/>
        </authorList>
    </citation>
    <scope>NUCLEOTIDE SEQUENCE [LARGE SCALE GENOMIC DNA]</scope>
    <source>
        <strain evidence="5 6">cv. Gransden 2004</strain>
    </source>
</reference>
<evidence type="ECO:0000259" key="3">
    <source>
        <dbReference type="PROSITE" id="PS51352"/>
    </source>
</evidence>
<keyword evidence="6" id="KW-1185">Reference proteome</keyword>
<evidence type="ECO:0000313" key="6">
    <source>
        <dbReference type="Proteomes" id="UP000006727"/>
    </source>
</evidence>
<reference evidence="5" key="3">
    <citation type="submission" date="2020-12" db="UniProtKB">
        <authorList>
            <consortium name="EnsemblPlants"/>
        </authorList>
    </citation>
    <scope>IDENTIFICATION</scope>
</reference>
<dbReference type="EnsemblPlants" id="Pp3c4_3890V3.2">
    <property type="protein sequence ID" value="PAC:32920831.CDS.1"/>
    <property type="gene ID" value="Pp3c4_3890"/>
</dbReference>
<dbReference type="EnsemblPlants" id="Pp3c4_3890V3.1">
    <property type="protein sequence ID" value="PAC:32920830.CDS.1"/>
    <property type="gene ID" value="Pp3c4_3890"/>
</dbReference>
<dbReference type="SUPFAM" id="SSF52833">
    <property type="entry name" value="Thioredoxin-like"/>
    <property type="match status" value="1"/>
</dbReference>
<protein>
    <recommendedName>
        <fullName evidence="3">Thioredoxin domain-containing protein</fullName>
    </recommendedName>
</protein>
<dbReference type="AlphaFoldDB" id="A0A2K1KM40"/>
<dbReference type="Proteomes" id="UP000006727">
    <property type="component" value="Chromosome 4"/>
</dbReference>
<name>A0A2K1KM40_PHYPA</name>
<dbReference type="PROSITE" id="PS00194">
    <property type="entry name" value="THIOREDOXIN_1"/>
    <property type="match status" value="1"/>
</dbReference>
<dbReference type="Gramene" id="Pp3c4_3890V3.2">
    <property type="protein sequence ID" value="PAC:32920831.CDS.1"/>
    <property type="gene ID" value="Pp3c4_3890"/>
</dbReference>
<feature type="domain" description="Thioredoxin" evidence="3">
    <location>
        <begin position="69"/>
        <end position="191"/>
    </location>
</feature>
<dbReference type="CDD" id="cd02947">
    <property type="entry name" value="TRX_family"/>
    <property type="match status" value="1"/>
</dbReference>
<dbReference type="Gene3D" id="3.40.30.10">
    <property type="entry name" value="Glutaredoxin"/>
    <property type="match status" value="1"/>
</dbReference>
<dbReference type="RefSeq" id="XP_024374701.1">
    <property type="nucleotide sequence ID" value="XM_024518933.2"/>
</dbReference>
<gene>
    <name evidence="5" type="primary">LOC112281908</name>
    <name evidence="4" type="ORF">PHYPA_005738</name>
</gene>
<evidence type="ECO:0000256" key="2">
    <source>
        <dbReference type="ARBA" id="ARBA00038337"/>
    </source>
</evidence>
<dbReference type="STRING" id="3218.A0A2K1KM40"/>
<comment type="similarity">
    <text evidence="2">Belongs to the thioredoxin family. Plant F-type subfamily.</text>
</comment>
<dbReference type="GeneID" id="112281908"/>
<evidence type="ECO:0000256" key="1">
    <source>
        <dbReference type="ARBA" id="ARBA00023157"/>
    </source>
</evidence>
<dbReference type="PRINTS" id="PR00421">
    <property type="entry name" value="THIOREDOXIN"/>
</dbReference>
<dbReference type="InterPro" id="IPR036249">
    <property type="entry name" value="Thioredoxin-like_sf"/>
</dbReference>
<dbReference type="InterPro" id="IPR017937">
    <property type="entry name" value="Thioredoxin_CS"/>
</dbReference>
<organism evidence="4">
    <name type="scientific">Physcomitrium patens</name>
    <name type="common">Spreading-leaved earth moss</name>
    <name type="synonym">Physcomitrella patens</name>
    <dbReference type="NCBI Taxonomy" id="3218"/>
    <lineage>
        <taxon>Eukaryota</taxon>
        <taxon>Viridiplantae</taxon>
        <taxon>Streptophyta</taxon>
        <taxon>Embryophyta</taxon>
        <taxon>Bryophyta</taxon>
        <taxon>Bryophytina</taxon>
        <taxon>Bryopsida</taxon>
        <taxon>Funariidae</taxon>
        <taxon>Funariales</taxon>
        <taxon>Funariaceae</taxon>
        <taxon>Physcomitrium</taxon>
    </lineage>
</organism>